<dbReference type="EMBL" id="JAYMYQ010000011">
    <property type="protein sequence ID" value="KAK7304696.1"/>
    <property type="molecule type" value="Genomic_DNA"/>
</dbReference>
<feature type="compositionally biased region" description="Basic and acidic residues" evidence="1">
    <location>
        <begin position="135"/>
        <end position="145"/>
    </location>
</feature>
<feature type="region of interest" description="Disordered" evidence="1">
    <location>
        <begin position="135"/>
        <end position="180"/>
    </location>
</feature>
<feature type="compositionally biased region" description="Polar residues" evidence="1">
    <location>
        <begin position="516"/>
        <end position="526"/>
    </location>
</feature>
<dbReference type="Proteomes" id="UP001367508">
    <property type="component" value="Unassembled WGS sequence"/>
</dbReference>
<feature type="region of interest" description="Disordered" evidence="1">
    <location>
        <begin position="484"/>
        <end position="526"/>
    </location>
</feature>
<feature type="compositionally biased region" description="Polar residues" evidence="1">
    <location>
        <begin position="253"/>
        <end position="268"/>
    </location>
</feature>
<organism evidence="2 3">
    <name type="scientific">Canavalia gladiata</name>
    <name type="common">Sword bean</name>
    <name type="synonym">Dolichos gladiatus</name>
    <dbReference type="NCBI Taxonomy" id="3824"/>
    <lineage>
        <taxon>Eukaryota</taxon>
        <taxon>Viridiplantae</taxon>
        <taxon>Streptophyta</taxon>
        <taxon>Embryophyta</taxon>
        <taxon>Tracheophyta</taxon>
        <taxon>Spermatophyta</taxon>
        <taxon>Magnoliopsida</taxon>
        <taxon>eudicotyledons</taxon>
        <taxon>Gunneridae</taxon>
        <taxon>Pentapetalae</taxon>
        <taxon>rosids</taxon>
        <taxon>fabids</taxon>
        <taxon>Fabales</taxon>
        <taxon>Fabaceae</taxon>
        <taxon>Papilionoideae</taxon>
        <taxon>50 kb inversion clade</taxon>
        <taxon>NPAAA clade</taxon>
        <taxon>indigoferoid/millettioid clade</taxon>
        <taxon>Phaseoleae</taxon>
        <taxon>Canavalia</taxon>
    </lineage>
</organism>
<keyword evidence="3" id="KW-1185">Reference proteome</keyword>
<gene>
    <name evidence="2" type="ORF">VNO77_42582</name>
</gene>
<evidence type="ECO:0000313" key="3">
    <source>
        <dbReference type="Proteomes" id="UP001367508"/>
    </source>
</evidence>
<feature type="compositionally biased region" description="Low complexity" evidence="1">
    <location>
        <begin position="240"/>
        <end position="252"/>
    </location>
</feature>
<feature type="region of interest" description="Disordered" evidence="1">
    <location>
        <begin position="82"/>
        <end position="120"/>
    </location>
</feature>
<feature type="compositionally biased region" description="Polar residues" evidence="1">
    <location>
        <begin position="92"/>
        <end position="104"/>
    </location>
</feature>
<proteinExistence type="predicted"/>
<feature type="compositionally biased region" description="Polar residues" evidence="1">
    <location>
        <begin position="41"/>
        <end position="59"/>
    </location>
</feature>
<feature type="region of interest" description="Disordered" evidence="1">
    <location>
        <begin position="378"/>
        <end position="410"/>
    </location>
</feature>
<feature type="compositionally biased region" description="Polar residues" evidence="1">
    <location>
        <begin position="219"/>
        <end position="239"/>
    </location>
</feature>
<feature type="region of interest" description="Disordered" evidence="1">
    <location>
        <begin position="26"/>
        <end position="59"/>
    </location>
</feature>
<feature type="compositionally biased region" description="Basic and acidic residues" evidence="1">
    <location>
        <begin position="160"/>
        <end position="174"/>
    </location>
</feature>
<name>A0AAN9JVB9_CANGL</name>
<feature type="compositionally biased region" description="Basic and acidic residues" evidence="1">
    <location>
        <begin position="484"/>
        <end position="498"/>
    </location>
</feature>
<comment type="caution">
    <text evidence="2">The sequence shown here is derived from an EMBL/GenBank/DDBJ whole genome shotgun (WGS) entry which is preliminary data.</text>
</comment>
<feature type="compositionally biased region" description="Polar residues" evidence="1">
    <location>
        <begin position="296"/>
        <end position="316"/>
    </location>
</feature>
<dbReference type="PANTHER" id="PTHR33673">
    <property type="entry name" value="SUPPRESSOR SRP40-LIKE PROTEIN"/>
    <property type="match status" value="1"/>
</dbReference>
<evidence type="ECO:0000313" key="2">
    <source>
        <dbReference type="EMBL" id="KAK7304696.1"/>
    </source>
</evidence>
<feature type="compositionally biased region" description="Pro residues" evidence="1">
    <location>
        <begin position="395"/>
        <end position="404"/>
    </location>
</feature>
<reference evidence="2 3" key="1">
    <citation type="submission" date="2024-01" db="EMBL/GenBank/DDBJ databases">
        <title>The genomes of 5 underutilized Papilionoideae crops provide insights into root nodulation and disease resistanc.</title>
        <authorList>
            <person name="Jiang F."/>
        </authorList>
    </citation>
    <scope>NUCLEOTIDE SEQUENCE [LARGE SCALE GENOMIC DNA]</scope>
    <source>
        <strain evidence="2">LVBAO_FW01</strain>
        <tissue evidence="2">Leaves</tissue>
    </source>
</reference>
<feature type="region of interest" description="Disordered" evidence="1">
    <location>
        <begin position="216"/>
        <end position="332"/>
    </location>
</feature>
<evidence type="ECO:0000256" key="1">
    <source>
        <dbReference type="SAM" id="MobiDB-lite"/>
    </source>
</evidence>
<sequence length="536" mass="58731">MQHTHSGTERGDRRSRINSHLEAHHANPFGEAHPSPFRNYSAPTSSSSQNPFLMPSHATNTTHVGATKAENLHDHLHSLPGMQQEHRDMKNNGLSTSMSTSTYESPPGNPFEAPTYTTNKESCASTSVSWKLDEHHHDHGNESYHTHPSMEQGHWAMPSHEGRTHPTNTHDEAHASSSSQDPVFLFESTQNQQVANATHNNHKGNTIPTNLESHHAFSATGQGHPSNVGSNLGTDTELGSSMSSYSQASESSFQDPMHNSVNAATKSPQKLENELHLASESNDDDIPFNSYPKHGQPSSVAAVPSTSNGSEKQNPPVQVMERPENPSKSSRYKFPSHVFARHKSNTQWSTASNESLFSIQMGNMSFSSEMVWLSKSGDMDKIGDANSSSAFPNNQQPPLPPHPQTSPTKFNNISQITAKQHEGSKVTEEQAAETMREVIMENSVKKQNTIKGDLTAVVEATASHNHPHHSNGSTTSFAFDVFTDGDKNLSSKRGEDKKKQQKQPESPKVTPDEAQNPKSTPNASQNKWLSCFSCCS</sequence>
<protein>
    <submittedName>
        <fullName evidence="2">Uncharacterized protein</fullName>
    </submittedName>
</protein>
<dbReference type="PANTHER" id="PTHR33673:SF38">
    <property type="entry name" value="CHROMODOMAIN-HELICASE-DNA-BINDING PROTEIN 7-LIKE"/>
    <property type="match status" value="1"/>
</dbReference>
<dbReference type="AlphaFoldDB" id="A0AAN9JVB9"/>
<accession>A0AAN9JVB9</accession>